<dbReference type="Pfam" id="PF09898">
    <property type="entry name" value="DUF2125"/>
    <property type="match status" value="1"/>
</dbReference>
<gene>
    <name evidence="1" type="ORF">JJJ17_05085</name>
</gene>
<dbReference type="AlphaFoldDB" id="A0A934VXT5"/>
<comment type="caution">
    <text evidence="1">The sequence shown here is derived from an EMBL/GenBank/DDBJ whole genome shotgun (WGS) entry which is preliminary data.</text>
</comment>
<dbReference type="Proteomes" id="UP000640485">
    <property type="component" value="Unassembled WGS sequence"/>
</dbReference>
<reference evidence="1" key="1">
    <citation type="submission" date="2021-01" db="EMBL/GenBank/DDBJ databases">
        <title>Paracoccus amoyensis sp. nov., isolated from the surface seawater along the coast of Xiamen Island, China.</title>
        <authorList>
            <person name="Lyu L."/>
        </authorList>
    </citation>
    <scope>NUCLEOTIDE SEQUENCE</scope>
    <source>
        <strain evidence="1">MJ17</strain>
    </source>
</reference>
<protein>
    <submittedName>
        <fullName evidence="1">DUF2125 domain-containing protein</fullName>
    </submittedName>
</protein>
<name>A0A934VXT5_9RHOB</name>
<organism evidence="1 2">
    <name type="scientific">Paracoccus caeni</name>
    <dbReference type="NCBI Taxonomy" id="657651"/>
    <lineage>
        <taxon>Bacteria</taxon>
        <taxon>Pseudomonadati</taxon>
        <taxon>Pseudomonadota</taxon>
        <taxon>Alphaproteobacteria</taxon>
        <taxon>Rhodobacterales</taxon>
        <taxon>Paracoccaceae</taxon>
        <taxon>Paracoccus</taxon>
    </lineage>
</organism>
<accession>A0A934VXT5</accession>
<evidence type="ECO:0000313" key="1">
    <source>
        <dbReference type="EMBL" id="MBK4215297.1"/>
    </source>
</evidence>
<keyword evidence="2" id="KW-1185">Reference proteome</keyword>
<dbReference type="RefSeq" id="WP_200684224.1">
    <property type="nucleotide sequence ID" value="NZ_JAEPRQ010000001.1"/>
</dbReference>
<dbReference type="EMBL" id="JAEPRQ010000001">
    <property type="protein sequence ID" value="MBK4215297.1"/>
    <property type="molecule type" value="Genomic_DNA"/>
</dbReference>
<sequence length="324" mass="33707">MKRRALLMIPVLLVGGWLLAEPLLVRQARVQIAEIAELSVTGIKAQPGTDRLGLYLEGIAWDDGLRFLDMPALDLWVTPLTPTTIRATLPDTVTYGDRMGATNLAATEGRASLRLWPFGGEVSFAAVDVGSLSLDGQPLTGKGNVSARLANIGDGPGQAVSSYDLDLAVSQPGDAGPLLQGKAQVWLDGKLDAAAASQAVPPRVLGVSTEGMEIGGAGFAGRIAGRVTADAEGLAEGQVAIYSRDAAPLIDAAIDAGILSQNIRVLANTMLNRIGHMDFASGADTGFPAAAEGELRLPVEFRDGRMFLGTIEVGPAFRLADPAS</sequence>
<dbReference type="InterPro" id="IPR018666">
    <property type="entry name" value="DUF2125"/>
</dbReference>
<proteinExistence type="predicted"/>
<evidence type="ECO:0000313" key="2">
    <source>
        <dbReference type="Proteomes" id="UP000640485"/>
    </source>
</evidence>